<accession>A0A8J3BZL4</accession>
<evidence type="ECO:0000313" key="2">
    <source>
        <dbReference type="Proteomes" id="UP000656042"/>
    </source>
</evidence>
<reference evidence="1" key="2">
    <citation type="submission" date="2020-09" db="EMBL/GenBank/DDBJ databases">
        <authorList>
            <person name="Sun Q."/>
            <person name="Zhou Y."/>
        </authorList>
    </citation>
    <scope>NUCLEOTIDE SEQUENCE</scope>
    <source>
        <strain evidence="1">CGMCC 4.7299</strain>
    </source>
</reference>
<organism evidence="1 2">
    <name type="scientific">Mangrovihabitans endophyticus</name>
    <dbReference type="NCBI Taxonomy" id="1751298"/>
    <lineage>
        <taxon>Bacteria</taxon>
        <taxon>Bacillati</taxon>
        <taxon>Actinomycetota</taxon>
        <taxon>Actinomycetes</taxon>
        <taxon>Micromonosporales</taxon>
        <taxon>Micromonosporaceae</taxon>
        <taxon>Mangrovihabitans</taxon>
    </lineage>
</organism>
<keyword evidence="2" id="KW-1185">Reference proteome</keyword>
<dbReference type="AlphaFoldDB" id="A0A8J3BZL4"/>
<proteinExistence type="predicted"/>
<name>A0A8J3BZL4_9ACTN</name>
<sequence>MAYANVAAGEPIYASTINRIINRQLNRPMTRLALTANQNLANSSLTPITFTAGSEIRDDRNWHSELVNTSRVTPDLAGRYLTVANVYFAASSSGDRRIYIERNGVSNGNWGRQIANGANGLNIVVSGVWEVNGTTDYLECYGFQSSGGTLAVQGSGDSTFSTMFEVIYLGE</sequence>
<dbReference type="RefSeq" id="WP_189079237.1">
    <property type="nucleotide sequence ID" value="NZ_BMMX01000008.1"/>
</dbReference>
<reference evidence="1" key="1">
    <citation type="journal article" date="2014" name="Int. J. Syst. Evol. Microbiol.">
        <title>Complete genome sequence of Corynebacterium casei LMG S-19264T (=DSM 44701T), isolated from a smear-ripened cheese.</title>
        <authorList>
            <consortium name="US DOE Joint Genome Institute (JGI-PGF)"/>
            <person name="Walter F."/>
            <person name="Albersmeier A."/>
            <person name="Kalinowski J."/>
            <person name="Ruckert C."/>
        </authorList>
    </citation>
    <scope>NUCLEOTIDE SEQUENCE</scope>
    <source>
        <strain evidence="1">CGMCC 4.7299</strain>
    </source>
</reference>
<protein>
    <submittedName>
        <fullName evidence="1">Uncharacterized protein</fullName>
    </submittedName>
</protein>
<dbReference type="EMBL" id="BMMX01000008">
    <property type="protein sequence ID" value="GGK89104.1"/>
    <property type="molecule type" value="Genomic_DNA"/>
</dbReference>
<gene>
    <name evidence="1" type="ORF">GCM10012284_23920</name>
</gene>
<dbReference type="Proteomes" id="UP000656042">
    <property type="component" value="Unassembled WGS sequence"/>
</dbReference>
<comment type="caution">
    <text evidence="1">The sequence shown here is derived from an EMBL/GenBank/DDBJ whole genome shotgun (WGS) entry which is preliminary data.</text>
</comment>
<evidence type="ECO:0000313" key="1">
    <source>
        <dbReference type="EMBL" id="GGK89104.1"/>
    </source>
</evidence>